<protein>
    <submittedName>
        <fullName evidence="2">8674_t:CDS:1</fullName>
    </submittedName>
</protein>
<dbReference type="GO" id="GO:0005085">
    <property type="term" value="F:guanyl-nucleotide exchange factor activity"/>
    <property type="evidence" value="ECO:0007669"/>
    <property type="project" value="TreeGrafter"/>
</dbReference>
<evidence type="ECO:0000256" key="1">
    <source>
        <dbReference type="PROSITE-ProRule" id="PRU00235"/>
    </source>
</evidence>
<keyword evidence="3" id="KW-1185">Reference proteome</keyword>
<dbReference type="Gene3D" id="2.130.10.30">
    <property type="entry name" value="Regulator of chromosome condensation 1/beta-lactamase-inhibitor protein II"/>
    <property type="match status" value="1"/>
</dbReference>
<feature type="non-terminal residue" evidence="2">
    <location>
        <position position="118"/>
    </location>
</feature>
<proteinExistence type="predicted"/>
<organism evidence="2 3">
    <name type="scientific">Paraglomus occultum</name>
    <dbReference type="NCBI Taxonomy" id="144539"/>
    <lineage>
        <taxon>Eukaryota</taxon>
        <taxon>Fungi</taxon>
        <taxon>Fungi incertae sedis</taxon>
        <taxon>Mucoromycota</taxon>
        <taxon>Glomeromycotina</taxon>
        <taxon>Glomeromycetes</taxon>
        <taxon>Paraglomerales</taxon>
        <taxon>Paraglomeraceae</taxon>
        <taxon>Paraglomus</taxon>
    </lineage>
</organism>
<dbReference type="InterPro" id="IPR053035">
    <property type="entry name" value="Mitochondrial_GEF_domain"/>
</dbReference>
<sequence length="118" mass="12730">KSKNRSGNEQEDLVFEPVPRCLDLKGNVKQVACGLDHSIILTDQNVLYAMGWGADGQLGNGSTSDKDVPTIIPLLSGKPVKKIASSTDFTFALLDNGELWSWGNSEYGQCMTGKKVGK</sequence>
<evidence type="ECO:0000313" key="2">
    <source>
        <dbReference type="EMBL" id="CAG8677207.1"/>
    </source>
</evidence>
<dbReference type="GO" id="GO:0005743">
    <property type="term" value="C:mitochondrial inner membrane"/>
    <property type="evidence" value="ECO:0007669"/>
    <property type="project" value="TreeGrafter"/>
</dbReference>
<feature type="repeat" description="RCC1" evidence="1">
    <location>
        <begin position="45"/>
        <end position="96"/>
    </location>
</feature>
<dbReference type="PANTHER" id="PTHR46337">
    <property type="entry name" value="RCC1-LIKE G EXCHANGING FACTOR-LIKE PROTEIN"/>
    <property type="match status" value="1"/>
</dbReference>
<dbReference type="InterPro" id="IPR009091">
    <property type="entry name" value="RCC1/BLIP-II"/>
</dbReference>
<name>A0A9N9EHD7_9GLOM</name>
<gene>
    <name evidence="2" type="ORF">POCULU_LOCUS11299</name>
</gene>
<accession>A0A9N9EHD7</accession>
<evidence type="ECO:0000313" key="3">
    <source>
        <dbReference type="Proteomes" id="UP000789572"/>
    </source>
</evidence>
<dbReference type="Pfam" id="PF00415">
    <property type="entry name" value="RCC1"/>
    <property type="match status" value="1"/>
</dbReference>
<dbReference type="GO" id="GO:0070131">
    <property type="term" value="P:positive regulation of mitochondrial translation"/>
    <property type="evidence" value="ECO:0007669"/>
    <property type="project" value="TreeGrafter"/>
</dbReference>
<dbReference type="GO" id="GO:0019843">
    <property type="term" value="F:rRNA binding"/>
    <property type="evidence" value="ECO:0007669"/>
    <property type="project" value="TreeGrafter"/>
</dbReference>
<dbReference type="SUPFAM" id="SSF50985">
    <property type="entry name" value="RCC1/BLIP-II"/>
    <property type="match status" value="1"/>
</dbReference>
<dbReference type="Proteomes" id="UP000789572">
    <property type="component" value="Unassembled WGS sequence"/>
</dbReference>
<dbReference type="OrthoDB" id="5370059at2759"/>
<feature type="non-terminal residue" evidence="2">
    <location>
        <position position="1"/>
    </location>
</feature>
<dbReference type="PANTHER" id="PTHR46337:SF1">
    <property type="entry name" value="RCC1-LIKE G EXCHANGING FACTOR-LIKE PROTEIN"/>
    <property type="match status" value="1"/>
</dbReference>
<comment type="caution">
    <text evidence="2">The sequence shown here is derived from an EMBL/GenBank/DDBJ whole genome shotgun (WGS) entry which is preliminary data.</text>
</comment>
<dbReference type="InterPro" id="IPR000408">
    <property type="entry name" value="Reg_chr_condens"/>
</dbReference>
<dbReference type="PROSITE" id="PS50012">
    <property type="entry name" value="RCC1_3"/>
    <property type="match status" value="1"/>
</dbReference>
<dbReference type="EMBL" id="CAJVPJ010007702">
    <property type="protein sequence ID" value="CAG8677207.1"/>
    <property type="molecule type" value="Genomic_DNA"/>
</dbReference>
<reference evidence="2" key="1">
    <citation type="submission" date="2021-06" db="EMBL/GenBank/DDBJ databases">
        <authorList>
            <person name="Kallberg Y."/>
            <person name="Tangrot J."/>
            <person name="Rosling A."/>
        </authorList>
    </citation>
    <scope>NUCLEOTIDE SEQUENCE</scope>
    <source>
        <strain evidence="2">IA702</strain>
    </source>
</reference>
<dbReference type="AlphaFoldDB" id="A0A9N9EHD7"/>